<evidence type="ECO:0000313" key="7">
    <source>
        <dbReference type="EMBL" id="MBL1078745.1"/>
    </source>
</evidence>
<evidence type="ECO:0000259" key="6">
    <source>
        <dbReference type="PROSITE" id="PS50075"/>
    </source>
</evidence>
<dbReference type="Gene3D" id="3.40.50.720">
    <property type="entry name" value="NAD(P)-binding Rossmann-like Domain"/>
    <property type="match status" value="1"/>
</dbReference>
<dbReference type="InterPro" id="IPR000873">
    <property type="entry name" value="AMP-dep_synth/lig_dom"/>
</dbReference>
<dbReference type="SMART" id="SM00823">
    <property type="entry name" value="PKS_PP"/>
    <property type="match status" value="1"/>
</dbReference>
<keyword evidence="4 5" id="KW-0067">ATP-binding</keyword>
<accession>A0ABS1MF83</accession>
<feature type="modified residue" description="O-(pantetheine 4'-phosphoryl)serine" evidence="5">
    <location>
        <position position="691"/>
    </location>
</feature>
<keyword evidence="1 5" id="KW-0596">Phosphopantetheine</keyword>
<reference evidence="7 8" key="1">
    <citation type="submission" date="2021-01" db="EMBL/GenBank/DDBJ databases">
        <title>WGS of actinomycetes isolated from Thailand.</title>
        <authorList>
            <person name="Thawai C."/>
        </authorList>
    </citation>
    <scope>NUCLEOTIDE SEQUENCE [LARGE SCALE GENOMIC DNA]</scope>
    <source>
        <strain evidence="7 8">LPG 2</strain>
    </source>
</reference>
<evidence type="ECO:0000256" key="4">
    <source>
        <dbReference type="ARBA" id="ARBA00022840"/>
    </source>
</evidence>
<dbReference type="Pfam" id="PF00501">
    <property type="entry name" value="AMP-binding"/>
    <property type="match status" value="1"/>
</dbReference>
<comment type="caution">
    <text evidence="7">The sequence shown here is derived from an EMBL/GenBank/DDBJ whole genome shotgun (WGS) entry which is preliminary data.</text>
</comment>
<name>A0ABS1MF83_9NOCA</name>
<dbReference type="InterPro" id="IPR046407">
    <property type="entry name" value="CAR"/>
</dbReference>
<feature type="binding site" evidence="5">
    <location>
        <position position="985"/>
    </location>
    <ligand>
        <name>NADP(+)</name>
        <dbReference type="ChEBI" id="CHEBI:58349"/>
    </ligand>
</feature>
<dbReference type="InterPro" id="IPR020806">
    <property type="entry name" value="PKS_PP-bd"/>
</dbReference>
<comment type="caution">
    <text evidence="5">Lacks conserved residue(s) required for the propagation of feature annotation.</text>
</comment>
<feature type="binding site" evidence="5">
    <location>
        <begin position="510"/>
        <end position="513"/>
    </location>
    <ligand>
        <name>AMP</name>
        <dbReference type="ChEBI" id="CHEBI:456215"/>
    </ligand>
</feature>
<comment type="function">
    <text evidence="5">Catalyzes the ATP- and NADPH-dependent reduction of carboxylic acids to the corresponding aldehydes.</text>
</comment>
<dbReference type="SUPFAM" id="SSF47336">
    <property type="entry name" value="ACP-like"/>
    <property type="match status" value="1"/>
</dbReference>
<evidence type="ECO:0000256" key="1">
    <source>
        <dbReference type="ARBA" id="ARBA00022450"/>
    </source>
</evidence>
<dbReference type="PANTHER" id="PTHR43272">
    <property type="entry name" value="LONG-CHAIN-FATTY-ACID--COA LIGASE"/>
    <property type="match status" value="1"/>
</dbReference>
<dbReference type="EMBL" id="JAERRJ010000013">
    <property type="protein sequence ID" value="MBL1078745.1"/>
    <property type="molecule type" value="Genomic_DNA"/>
</dbReference>
<comment type="cofactor">
    <cofactor evidence="5">
        <name>pantetheine 4'-phosphate</name>
        <dbReference type="ChEBI" id="CHEBI:47942"/>
    </cofactor>
    <text evidence="5">Binds 1 phosphopantetheine covalently.</text>
</comment>
<evidence type="ECO:0000256" key="2">
    <source>
        <dbReference type="ARBA" id="ARBA00022553"/>
    </source>
</evidence>
<comment type="similarity">
    <text evidence="5">Belongs to the ATP-dependent AMP-binding enzyme family. Carboxylic acid reductase subfamily.</text>
</comment>
<gene>
    <name evidence="5" type="primary">car</name>
    <name evidence="7" type="ORF">JK358_30515</name>
</gene>
<keyword evidence="3 5" id="KW-0547">Nucleotide-binding</keyword>
<proteinExistence type="inferred from homology"/>
<feature type="binding site" evidence="5">
    <location>
        <position position="958"/>
    </location>
    <ligand>
        <name>NADP(+)</name>
        <dbReference type="ChEBI" id="CHEBI:58349"/>
    </ligand>
</feature>
<comment type="catalytic activity">
    <reaction evidence="5">
        <text>a carboxylate + ATP + NADPH + H(+) = an aldehyde + AMP + diphosphate + NADP(+)</text>
        <dbReference type="Rhea" id="RHEA:50916"/>
        <dbReference type="ChEBI" id="CHEBI:15378"/>
        <dbReference type="ChEBI" id="CHEBI:17478"/>
        <dbReference type="ChEBI" id="CHEBI:29067"/>
        <dbReference type="ChEBI" id="CHEBI:30616"/>
        <dbReference type="ChEBI" id="CHEBI:33019"/>
        <dbReference type="ChEBI" id="CHEBI:57783"/>
        <dbReference type="ChEBI" id="CHEBI:58349"/>
        <dbReference type="ChEBI" id="CHEBI:456215"/>
    </reaction>
</comment>
<protein>
    <recommendedName>
        <fullName evidence="5">Carboxylic acid reductase</fullName>
        <shortName evidence="5">CAR</shortName>
        <ecNumber evidence="5">1.2.1.-</ecNumber>
    </recommendedName>
    <alternativeName>
        <fullName evidence="5">ATP/NADPH-dependent carboxylic acid reductase</fullName>
    </alternativeName>
</protein>
<feature type="binding site" evidence="5">
    <location>
        <position position="519"/>
    </location>
    <ligand>
        <name>AMP</name>
        <dbReference type="ChEBI" id="CHEBI:456215"/>
    </ligand>
</feature>
<evidence type="ECO:0000256" key="5">
    <source>
        <dbReference type="HAMAP-Rule" id="MF_02247"/>
    </source>
</evidence>
<dbReference type="PROSITE" id="PS00455">
    <property type="entry name" value="AMP_BINDING"/>
    <property type="match status" value="1"/>
</dbReference>
<dbReference type="HAMAP" id="MF_02247">
    <property type="entry name" value="Carbox_acid_reduct"/>
    <property type="match status" value="1"/>
</dbReference>
<keyword evidence="8" id="KW-1185">Reference proteome</keyword>
<feature type="binding site" evidence="5">
    <location>
        <position position="962"/>
    </location>
    <ligand>
        <name>NADP(+)</name>
        <dbReference type="ChEBI" id="CHEBI:58349"/>
    </ligand>
</feature>
<evidence type="ECO:0000313" key="8">
    <source>
        <dbReference type="Proteomes" id="UP000602198"/>
    </source>
</evidence>
<dbReference type="InterPro" id="IPR042099">
    <property type="entry name" value="ANL_N_sf"/>
</dbReference>
<dbReference type="PANTHER" id="PTHR43272:SF33">
    <property type="entry name" value="AMP-BINDING DOMAIN-CONTAINING PROTEIN-RELATED"/>
    <property type="match status" value="1"/>
</dbReference>
<sequence length="1176" mass="126900">MRESRTVGRERRIAAALAEEQVRATLSEPAVAEAVRRPGLRLGQIVDTVLTGYAERPALAWHAAETAMDGAGGRVRRLLPEFETMTYGALRSRVSALAAVWADLGDPLAGGDEPADRARRGAVSPGEFVCTLGFSSPDYVTVDLACARVGAVAVPLQHSAGVAQWVSIIAETEPRVLATGLELLDPAVTAVLDGFMPDRVLVFDFHPEVDSHRAALESARQRLAGTGVVVETLGEVLERGRALPEPPVYVPTEDALALLVYTSGSTGTPKGAMYTDRLAAAFWLAAVGIRVPAITLNYMPLSHVAGRLTLYGTLVRGGTAYFAGGSDMSTLFEDFALVRPTELVFVPRVCEMVFQRQLSEVDRRVVAGEDRERATAAVEAELRDGLFGGRYLTALCASAPLSAEMKAFVESALEVELHDGYGSTEAGGGVLMDNRVRRPPVLEYRLADVPELGYFRTDKPYPRGELLLKTTTMFPGYYRRPEITAEMFDADGFYRTGDVVAELEPDHLVYVDRRNNVLKLSQGEFVTVAKLEAVFGTSELIRQIFVHGSGERAYLLAVIVPVASAAGMDPVELKAALTDSLRRIARDAGLESYELPRDFLIETEPFTVDDGLLSGIGKLLRPNLTARYGARLEQLYADLARQQGDELLALRRAAADLPVLESVSRAARAVLGCAATDLRPDAHFADLGGDSLSALSYATLLREILGVDVPVAVIVGPATDLAAIAAHIVAARESDGRRPTSAAIHGDGRVLRARDLTLDRFLDADTLAAAAALPSAPQPPRTVLLTGANGYLGRFLCLEWLRRLRDSNGTLICLVRGADAEDARRRLEAAFTGTDPALHAEFQELARHRLRVLAGDIDAPNLGLSEADWSELAETVDLIVHSAALVNHVLPYEQLFGPNVLGTAEMIRLAITVRRKPISYLSTVAVAAGIDPAEFTEDGDIRETSPERGLGDGYANGYGNSKWAGEVLLREAHDLCGLPVAVFRSDMILAHSGFAGQLNLPDMFTRLLLSVLATGLAPGSFYATDPAGNRQRAHYDGLPADFTAAAITELGVRVTAGFESFDVLNPHDDGVSLDEFVDWLIDQGHAIDRIDDYAEWRSRFDTALRALPDRQRRNSLLPLLHAFRRPAPPIRGAALPAKKFHAAVQQAGLGPAGDIPHLSPELIAKYAADLRLHGLL</sequence>
<comment type="domain">
    <text evidence="5">The N-terminal domain likely catalyzes substrate activation by formation of an initial acyl-AMP intermediate, the central region contains the phosphopantetheine attachment site, and the C-terminal domain catalyzes the reduction by NADPH of the intermediate thioester formed from the attack of the phosphopantetheine thiol at the carbonyl carbon of acyl-AMP.</text>
</comment>
<dbReference type="InterPro" id="IPR020845">
    <property type="entry name" value="AMP-binding_CS"/>
</dbReference>
<dbReference type="Pfam" id="PF07993">
    <property type="entry name" value="NAD_binding_4"/>
    <property type="match status" value="1"/>
</dbReference>
<feature type="binding site" evidence="5">
    <location>
        <position position="922"/>
    </location>
    <ligand>
        <name>NADP(+)</name>
        <dbReference type="ChEBI" id="CHEBI:58349"/>
    </ligand>
</feature>
<feature type="binding site" evidence="5">
    <location>
        <position position="826"/>
    </location>
    <ligand>
        <name>NADP(+)</name>
        <dbReference type="ChEBI" id="CHEBI:58349"/>
    </ligand>
</feature>
<dbReference type="InterPro" id="IPR009081">
    <property type="entry name" value="PP-bd_ACP"/>
</dbReference>
<organism evidence="7 8">
    <name type="scientific">Nocardia acididurans</name>
    <dbReference type="NCBI Taxonomy" id="2802282"/>
    <lineage>
        <taxon>Bacteria</taxon>
        <taxon>Bacillati</taxon>
        <taxon>Actinomycetota</taxon>
        <taxon>Actinomycetes</taxon>
        <taxon>Mycobacteriales</taxon>
        <taxon>Nocardiaceae</taxon>
        <taxon>Nocardia</taxon>
    </lineage>
</organism>
<dbReference type="NCBIfam" id="TIGR01746">
    <property type="entry name" value="Thioester-redct"/>
    <property type="match status" value="1"/>
</dbReference>
<dbReference type="PROSITE" id="PS50075">
    <property type="entry name" value="CARRIER"/>
    <property type="match status" value="1"/>
</dbReference>
<feature type="binding site" evidence="5">
    <location>
        <begin position="419"/>
        <end position="420"/>
    </location>
    <ligand>
        <name>AMP</name>
        <dbReference type="ChEBI" id="CHEBI:456215"/>
    </ligand>
</feature>
<keyword evidence="5" id="KW-0521">NADP</keyword>
<dbReference type="CDD" id="cd17632">
    <property type="entry name" value="AFD_CAR-like"/>
    <property type="match status" value="1"/>
</dbReference>
<feature type="binding site" evidence="5">
    <location>
        <position position="498"/>
    </location>
    <ligand>
        <name>AMP</name>
        <dbReference type="ChEBI" id="CHEBI:456215"/>
    </ligand>
</feature>
<dbReference type="InterPro" id="IPR036736">
    <property type="entry name" value="ACP-like_sf"/>
</dbReference>
<dbReference type="SUPFAM" id="SSF51735">
    <property type="entry name" value="NAD(P)-binding Rossmann-fold domains"/>
    <property type="match status" value="1"/>
</dbReference>
<feature type="binding site" evidence="5">
    <location>
        <position position="816"/>
    </location>
    <ligand>
        <name>NADP(+)</name>
        <dbReference type="ChEBI" id="CHEBI:58349"/>
    </ligand>
</feature>
<feature type="binding site" evidence="5">
    <location>
        <position position="398"/>
    </location>
    <ligand>
        <name>AMP</name>
        <dbReference type="ChEBI" id="CHEBI:456215"/>
    </ligand>
</feature>
<feature type="binding site" evidence="5">
    <location>
        <position position="424"/>
    </location>
    <ligand>
        <name>AMP</name>
        <dbReference type="ChEBI" id="CHEBI:456215"/>
    </ligand>
</feature>
<dbReference type="Proteomes" id="UP000602198">
    <property type="component" value="Unassembled WGS sequence"/>
</dbReference>
<dbReference type="InterPro" id="IPR013120">
    <property type="entry name" value="FAR_NAD-bd"/>
</dbReference>
<keyword evidence="2 5" id="KW-0597">Phosphoprotein</keyword>
<dbReference type="EC" id="1.2.1.-" evidence="5"/>
<dbReference type="InterPro" id="IPR036291">
    <property type="entry name" value="NAD(P)-bd_dom_sf"/>
</dbReference>
<dbReference type="Pfam" id="PF00550">
    <property type="entry name" value="PP-binding"/>
    <property type="match status" value="1"/>
</dbReference>
<feature type="binding site" evidence="5">
    <location>
        <position position="303"/>
    </location>
    <ligand>
        <name>AMP</name>
        <dbReference type="ChEBI" id="CHEBI:456215"/>
    </ligand>
</feature>
<dbReference type="Gene3D" id="1.10.1200.10">
    <property type="entry name" value="ACP-like"/>
    <property type="match status" value="1"/>
</dbReference>
<dbReference type="CDD" id="cd05235">
    <property type="entry name" value="SDR_e1"/>
    <property type="match status" value="1"/>
</dbReference>
<feature type="binding site" evidence="5">
    <location>
        <begin position="882"/>
        <end position="884"/>
    </location>
    <ligand>
        <name>NADP(+)</name>
        <dbReference type="ChEBI" id="CHEBI:58349"/>
    </ligand>
</feature>
<feature type="binding site" evidence="5">
    <location>
        <position position="618"/>
    </location>
    <ligand>
        <name>AMP</name>
        <dbReference type="ChEBI" id="CHEBI:456215"/>
    </ligand>
</feature>
<feature type="domain" description="Carrier" evidence="6">
    <location>
        <begin position="657"/>
        <end position="732"/>
    </location>
</feature>
<dbReference type="Gene3D" id="3.40.50.12780">
    <property type="entry name" value="N-terminal domain of ligase-like"/>
    <property type="match status" value="1"/>
</dbReference>
<dbReference type="NCBIfam" id="NF041592">
    <property type="entry name" value="carboxyl_red"/>
    <property type="match status" value="1"/>
</dbReference>
<dbReference type="InterPro" id="IPR010080">
    <property type="entry name" value="Thioester_reductase-like_dom"/>
</dbReference>
<feature type="binding site" evidence="5">
    <location>
        <begin position="789"/>
        <end position="792"/>
    </location>
    <ligand>
        <name>NADP(+)</name>
        <dbReference type="ChEBI" id="CHEBI:58349"/>
    </ligand>
</feature>
<dbReference type="RefSeq" id="WP_201954850.1">
    <property type="nucleotide sequence ID" value="NZ_JAERRJ010000013.1"/>
</dbReference>
<evidence type="ECO:0000256" key="3">
    <source>
        <dbReference type="ARBA" id="ARBA00022741"/>
    </source>
</evidence>
<dbReference type="SUPFAM" id="SSF56801">
    <property type="entry name" value="Acetyl-CoA synthetase-like"/>
    <property type="match status" value="1"/>
</dbReference>
<keyword evidence="5" id="KW-0560">Oxidoreductase</keyword>